<dbReference type="PANTHER" id="PTHR44006">
    <property type="entry name" value="U5 SMALL NUCLEAR RIBONUCLEOPROTEIN 40 KDA PROTEIN"/>
    <property type="match status" value="1"/>
</dbReference>
<dbReference type="GO" id="GO:0003723">
    <property type="term" value="F:RNA binding"/>
    <property type="evidence" value="ECO:0007669"/>
    <property type="project" value="TreeGrafter"/>
</dbReference>
<keyword evidence="3" id="KW-0542">Nucleomorph</keyword>
<dbReference type="GO" id="GO:0071013">
    <property type="term" value="C:catalytic step 2 spliceosome"/>
    <property type="evidence" value="ECO:0007669"/>
    <property type="project" value="TreeGrafter"/>
</dbReference>
<dbReference type="InterPro" id="IPR036322">
    <property type="entry name" value="WD40_repeat_dom_sf"/>
</dbReference>
<keyword evidence="1" id="KW-0853">WD repeat</keyword>
<dbReference type="PANTHER" id="PTHR44006:SF1">
    <property type="entry name" value="U5 SMALL NUCLEAR RIBONUCLEOPROTEIN 40 KDA PROTEIN"/>
    <property type="match status" value="1"/>
</dbReference>
<dbReference type="SUPFAM" id="SSF50978">
    <property type="entry name" value="WD40 repeat-like"/>
    <property type="match status" value="1"/>
</dbReference>
<sequence length="293" mass="34359">MQINISWNFSKITSCMFYQDGSSLIGSTKKGSFFLYKMSEQKMIFCNLYRSGIKYMLIEAGLLYAIFLDGQCKIIDLEKFKCLKIFRNNIIQDVDSYEKIIITTDNAGMIKLWDTRIKTHFESIYYGFFGVKITKFLHKPFTLIASNQLSEIFIWDIRKIQESKKMFCNKNKQKILINSLSISKNRKFLFLCDAKDNFFQCRVNSESIEYRKFEKVSTFQGNIKKQLSSDTKNNFVGYGDHCGNIFIWSQVTGKLTYNIVETYGKISCFNFHPIDKLFCICRNKGDILVRKFP</sequence>
<dbReference type="Proteomes" id="UP000243423">
    <property type="component" value="Nucleomorph 1"/>
</dbReference>
<organism evidence="3 4">
    <name type="scientific">Cryptomonas paramaecium</name>
    <dbReference type="NCBI Taxonomy" id="2898"/>
    <lineage>
        <taxon>Eukaryota</taxon>
        <taxon>Cryptophyceae</taxon>
        <taxon>Cryptomonadales</taxon>
        <taxon>Cryptomonadaceae</taxon>
        <taxon>Cryptomonas</taxon>
    </lineage>
</organism>
<dbReference type="Gene3D" id="2.130.10.10">
    <property type="entry name" value="YVTN repeat-like/Quinoprotein amine dehydrogenase"/>
    <property type="match status" value="1"/>
</dbReference>
<dbReference type="GeneID" id="10446980"/>
<keyword evidence="2" id="KW-0677">Repeat</keyword>
<geneLocation type="nucleomorph" evidence="3"/>
<evidence type="ECO:0000313" key="4">
    <source>
        <dbReference type="Proteomes" id="UP000243423"/>
    </source>
</evidence>
<evidence type="ECO:0000256" key="2">
    <source>
        <dbReference type="ARBA" id="ARBA00022737"/>
    </source>
</evidence>
<name>F2HHF4_9CRYP</name>
<dbReference type="RefSeq" id="XP_003239648.1">
    <property type="nucleotide sequence ID" value="XM_003239600.1"/>
</dbReference>
<proteinExistence type="predicted"/>
<accession>F2HHF4</accession>
<gene>
    <name evidence="3" type="ORF">CPARA_1gp092</name>
</gene>
<protein>
    <submittedName>
        <fullName evidence="3">Uncharacterized protein</fullName>
    </submittedName>
</protein>
<dbReference type="AlphaFoldDB" id="F2HHF4"/>
<reference evidence="3 4" key="1">
    <citation type="journal article" date="2011" name="Genome Biol. Evol.">
        <title>Complete nucleomorph genome sequence of the nonphotosynthetic alga Cryptomonas paramecium reveals a core nucleomorph gene set.</title>
        <authorList>
            <person name="Tanifuji G."/>
            <person name="Onodera N.T."/>
            <person name="Wheeler T.J."/>
            <person name="Dlutek M."/>
            <person name="Donaher N."/>
            <person name="Archibald J.M."/>
        </authorList>
    </citation>
    <scope>NUCLEOTIDE SEQUENCE [LARGE SCALE GENOMIC DNA]</scope>
    <source>
        <strain evidence="3 4">CCAP977/2A</strain>
    </source>
</reference>
<dbReference type="InterPro" id="IPR052234">
    <property type="entry name" value="U5_snRNP_Component"/>
</dbReference>
<dbReference type="EMBL" id="CP002172">
    <property type="protein sequence ID" value="AEA38750.1"/>
    <property type="molecule type" value="Genomic_DNA"/>
</dbReference>
<evidence type="ECO:0000313" key="3">
    <source>
        <dbReference type="EMBL" id="AEA38750.1"/>
    </source>
</evidence>
<evidence type="ECO:0000256" key="1">
    <source>
        <dbReference type="ARBA" id="ARBA00022574"/>
    </source>
</evidence>
<dbReference type="InterPro" id="IPR015943">
    <property type="entry name" value="WD40/YVTN_repeat-like_dom_sf"/>
</dbReference>